<dbReference type="GO" id="GO:0050776">
    <property type="term" value="P:regulation of immune response"/>
    <property type="evidence" value="ECO:0000318"/>
    <property type="project" value="GO_Central"/>
</dbReference>
<name>D6X0B9_TRICA</name>
<protein>
    <submittedName>
        <fullName evidence="7">Serpin peptidase inhibitor 27</fullName>
    </submittedName>
</protein>
<evidence type="ECO:0000259" key="6">
    <source>
        <dbReference type="SMART" id="SM00093"/>
    </source>
</evidence>
<gene>
    <name evidence="7" type="primary">AUGUSTUS-3.0.2_11718</name>
    <name evidence="7" type="ORF">TcasGA2_TC011718</name>
</gene>
<evidence type="ECO:0000313" key="8">
    <source>
        <dbReference type="Proteomes" id="UP000007266"/>
    </source>
</evidence>
<accession>D6X0B9</accession>
<dbReference type="InterPro" id="IPR036186">
    <property type="entry name" value="Serpin_sf"/>
</dbReference>
<evidence type="ECO:0000256" key="2">
    <source>
        <dbReference type="ARBA" id="ARBA00022690"/>
    </source>
</evidence>
<keyword evidence="2" id="KW-0646">Protease inhibitor</keyword>
<reference evidence="7 8" key="2">
    <citation type="journal article" date="2010" name="Nucleic Acids Res.">
        <title>BeetleBase in 2010: revisions to provide comprehensive genomic information for Tribolium castaneum.</title>
        <authorList>
            <person name="Kim H.S."/>
            <person name="Murphy T."/>
            <person name="Xia J."/>
            <person name="Caragea D."/>
            <person name="Park Y."/>
            <person name="Beeman R.W."/>
            <person name="Lorenzen M.D."/>
            <person name="Butcher S."/>
            <person name="Manak J.R."/>
            <person name="Brown S.J."/>
        </authorList>
    </citation>
    <scope>GENOME REANNOTATION</scope>
    <source>
        <strain evidence="7 8">Georgia GA2</strain>
    </source>
</reference>
<dbReference type="eggNOG" id="KOG2392">
    <property type="taxonomic scope" value="Eukaryota"/>
</dbReference>
<dbReference type="GO" id="GO:0004867">
    <property type="term" value="F:serine-type endopeptidase inhibitor activity"/>
    <property type="evidence" value="ECO:0007669"/>
    <property type="project" value="UniProtKB-KW"/>
</dbReference>
<dbReference type="InterPro" id="IPR023795">
    <property type="entry name" value="Serpin_CS"/>
</dbReference>
<dbReference type="SMART" id="SM00093">
    <property type="entry name" value="SERPIN"/>
    <property type="match status" value="1"/>
</dbReference>
<feature type="domain" description="Serpin" evidence="6">
    <location>
        <begin position="87"/>
        <end position="498"/>
    </location>
</feature>
<dbReference type="SUPFAM" id="SSF56574">
    <property type="entry name" value="Serpins"/>
    <property type="match status" value="1"/>
</dbReference>
<dbReference type="Gene3D" id="2.30.39.10">
    <property type="entry name" value="Alpha-1-antitrypsin, domain 1"/>
    <property type="match status" value="1"/>
</dbReference>
<dbReference type="InterPro" id="IPR023796">
    <property type="entry name" value="Serpin_dom"/>
</dbReference>
<dbReference type="OMA" id="RTINDWI"/>
<dbReference type="FunFam" id="2.30.39.10:FF:000035">
    <property type="entry name" value="Serine protease inhibitor (serpin) 16"/>
    <property type="match status" value="1"/>
</dbReference>
<proteinExistence type="inferred from homology"/>
<dbReference type="InterPro" id="IPR000215">
    <property type="entry name" value="Serpin_fam"/>
</dbReference>
<dbReference type="STRING" id="7070.D6X0B9"/>
<dbReference type="PANTHER" id="PTHR11461">
    <property type="entry name" value="SERINE PROTEASE INHIBITOR, SERPIN"/>
    <property type="match status" value="1"/>
</dbReference>
<evidence type="ECO:0000256" key="3">
    <source>
        <dbReference type="ARBA" id="ARBA00022900"/>
    </source>
</evidence>
<dbReference type="Proteomes" id="UP000007266">
    <property type="component" value="Linkage group 9"/>
</dbReference>
<comment type="similarity">
    <text evidence="1 4">Belongs to the serpin family.</text>
</comment>
<feature type="transmembrane region" description="Helical" evidence="5">
    <location>
        <begin position="35"/>
        <end position="57"/>
    </location>
</feature>
<evidence type="ECO:0000256" key="1">
    <source>
        <dbReference type="ARBA" id="ARBA00009500"/>
    </source>
</evidence>
<dbReference type="EMBL" id="KQ971372">
    <property type="protein sequence ID" value="EFA10691.1"/>
    <property type="molecule type" value="Genomic_DNA"/>
</dbReference>
<sequence length="499" mass="56832">MASRTTVDFEFGAYTWLGAFRCRISFQRIGDLFTLLSKVAIIVMKFHVILLFCAYVIGQKAPPLPAADKALVEHYKLALEAVFGVGIRLQAFLDGGESDNFLVSPISATVILGQLILGAEGEFRKQLVELLALPKGHLYENDVYYIENKKNVTLQQLPYSTLHLQLSNLLKALESGKDERKHFMLKQKSALFVDNTVDLNKTFRGNLRNFYQTRIKFFDFQHKQTEALTWINTWVSNNTRGLITSILPEPPSPSTRSIFANFIYFKADWELPFSHELNREGLFSVTATETIPVTYMINFLEQIPYFESPDFRLISIPYVNQELGMYLIQPSSNSPYKYDIKNFVQNLKSRQILESVEQARRKDVVVKIPKMSLRYSFSLLNQLKKYRAFKKTNIKTNSTNVVDKLDDRVDAFNNFTKVDEKDVFLTAAASNGGLRVDEMVQQVAITINEKGTEAAAVTAATIDYMGGSKNFVVDRPFVFFIRHEATAATLFWGTVSKPK</sequence>
<organism evidence="7 8">
    <name type="scientific">Tribolium castaneum</name>
    <name type="common">Red flour beetle</name>
    <dbReference type="NCBI Taxonomy" id="7070"/>
    <lineage>
        <taxon>Eukaryota</taxon>
        <taxon>Metazoa</taxon>
        <taxon>Ecdysozoa</taxon>
        <taxon>Arthropoda</taxon>
        <taxon>Hexapoda</taxon>
        <taxon>Insecta</taxon>
        <taxon>Pterygota</taxon>
        <taxon>Neoptera</taxon>
        <taxon>Endopterygota</taxon>
        <taxon>Coleoptera</taxon>
        <taxon>Polyphaga</taxon>
        <taxon>Cucujiformia</taxon>
        <taxon>Tenebrionidae</taxon>
        <taxon>Tenebrionidae incertae sedis</taxon>
        <taxon>Tribolium</taxon>
    </lineage>
</organism>
<dbReference type="Pfam" id="PF00079">
    <property type="entry name" value="Serpin"/>
    <property type="match status" value="1"/>
</dbReference>
<dbReference type="InParanoid" id="D6X0B9"/>
<dbReference type="GO" id="GO:0045861">
    <property type="term" value="P:negative regulation of proteolysis"/>
    <property type="evidence" value="ECO:0007669"/>
    <property type="project" value="UniProtKB-ARBA"/>
</dbReference>
<dbReference type="PANTHER" id="PTHR11461:SF211">
    <property type="entry name" value="GH10112P-RELATED"/>
    <property type="match status" value="1"/>
</dbReference>
<keyword evidence="5" id="KW-0472">Membrane</keyword>
<evidence type="ECO:0000313" key="7">
    <source>
        <dbReference type="EMBL" id="EFA10691.1"/>
    </source>
</evidence>
<dbReference type="AlphaFoldDB" id="D6X0B9"/>
<keyword evidence="8" id="KW-1185">Reference proteome</keyword>
<dbReference type="Gene3D" id="3.30.497.10">
    <property type="entry name" value="Antithrombin, subunit I, domain 2"/>
    <property type="match status" value="1"/>
</dbReference>
<keyword evidence="3" id="KW-0722">Serine protease inhibitor</keyword>
<evidence type="ECO:0000256" key="4">
    <source>
        <dbReference type="RuleBase" id="RU000411"/>
    </source>
</evidence>
<keyword evidence="5" id="KW-1133">Transmembrane helix</keyword>
<dbReference type="InterPro" id="IPR042185">
    <property type="entry name" value="Serpin_sf_2"/>
</dbReference>
<dbReference type="InterPro" id="IPR042178">
    <property type="entry name" value="Serpin_sf_1"/>
</dbReference>
<dbReference type="GO" id="GO:0005615">
    <property type="term" value="C:extracellular space"/>
    <property type="evidence" value="ECO:0000318"/>
    <property type="project" value="GO_Central"/>
</dbReference>
<dbReference type="PhylomeDB" id="D6X0B9"/>
<reference evidence="7 8" key="1">
    <citation type="journal article" date="2008" name="Nature">
        <title>The genome of the model beetle and pest Tribolium castaneum.</title>
        <authorList>
            <consortium name="Tribolium Genome Sequencing Consortium"/>
            <person name="Richards S."/>
            <person name="Gibbs R.A."/>
            <person name="Weinstock G.M."/>
            <person name="Brown S.J."/>
            <person name="Denell R."/>
            <person name="Beeman R.W."/>
            <person name="Gibbs R."/>
            <person name="Beeman R.W."/>
            <person name="Brown S.J."/>
            <person name="Bucher G."/>
            <person name="Friedrich M."/>
            <person name="Grimmelikhuijzen C.J."/>
            <person name="Klingler M."/>
            <person name="Lorenzen M."/>
            <person name="Richards S."/>
            <person name="Roth S."/>
            <person name="Schroder R."/>
            <person name="Tautz D."/>
            <person name="Zdobnov E.M."/>
            <person name="Muzny D."/>
            <person name="Gibbs R.A."/>
            <person name="Weinstock G.M."/>
            <person name="Attaway T."/>
            <person name="Bell S."/>
            <person name="Buhay C.J."/>
            <person name="Chandrabose M.N."/>
            <person name="Chavez D."/>
            <person name="Clerk-Blankenburg K.P."/>
            <person name="Cree A."/>
            <person name="Dao M."/>
            <person name="Davis C."/>
            <person name="Chacko J."/>
            <person name="Dinh H."/>
            <person name="Dugan-Rocha S."/>
            <person name="Fowler G."/>
            <person name="Garner T.T."/>
            <person name="Garnes J."/>
            <person name="Gnirke A."/>
            <person name="Hawes A."/>
            <person name="Hernandez J."/>
            <person name="Hines S."/>
            <person name="Holder M."/>
            <person name="Hume J."/>
            <person name="Jhangiani S.N."/>
            <person name="Joshi V."/>
            <person name="Khan Z.M."/>
            <person name="Jackson L."/>
            <person name="Kovar C."/>
            <person name="Kowis A."/>
            <person name="Lee S."/>
            <person name="Lewis L.R."/>
            <person name="Margolis J."/>
            <person name="Morgan M."/>
            <person name="Nazareth L.V."/>
            <person name="Nguyen N."/>
            <person name="Okwuonu G."/>
            <person name="Parker D."/>
            <person name="Richards S."/>
            <person name="Ruiz S.J."/>
            <person name="Santibanez J."/>
            <person name="Savard J."/>
            <person name="Scherer S.E."/>
            <person name="Schneider B."/>
            <person name="Sodergren E."/>
            <person name="Tautz D."/>
            <person name="Vattahil S."/>
            <person name="Villasana D."/>
            <person name="White C.S."/>
            <person name="Wright R."/>
            <person name="Park Y."/>
            <person name="Beeman R.W."/>
            <person name="Lord J."/>
            <person name="Oppert B."/>
            <person name="Lorenzen M."/>
            <person name="Brown S."/>
            <person name="Wang L."/>
            <person name="Savard J."/>
            <person name="Tautz D."/>
            <person name="Richards S."/>
            <person name="Weinstock G."/>
            <person name="Gibbs R.A."/>
            <person name="Liu Y."/>
            <person name="Worley K."/>
            <person name="Weinstock G."/>
            <person name="Elsik C.G."/>
            <person name="Reese J.T."/>
            <person name="Elhaik E."/>
            <person name="Landan G."/>
            <person name="Graur D."/>
            <person name="Arensburger P."/>
            <person name="Atkinson P."/>
            <person name="Beeman R.W."/>
            <person name="Beidler J."/>
            <person name="Brown S.J."/>
            <person name="Demuth J.P."/>
            <person name="Drury D.W."/>
            <person name="Du Y.Z."/>
            <person name="Fujiwara H."/>
            <person name="Lorenzen M."/>
            <person name="Maselli V."/>
            <person name="Osanai M."/>
            <person name="Park Y."/>
            <person name="Robertson H.M."/>
            <person name="Tu Z."/>
            <person name="Wang J.J."/>
            <person name="Wang S."/>
            <person name="Richards S."/>
            <person name="Song H."/>
            <person name="Zhang L."/>
            <person name="Sodergren E."/>
            <person name="Werner D."/>
            <person name="Stanke M."/>
            <person name="Morgenstern B."/>
            <person name="Solovyev V."/>
            <person name="Kosarev P."/>
            <person name="Brown G."/>
            <person name="Chen H.C."/>
            <person name="Ermolaeva O."/>
            <person name="Hlavina W."/>
            <person name="Kapustin Y."/>
            <person name="Kiryutin B."/>
            <person name="Kitts P."/>
            <person name="Maglott D."/>
            <person name="Pruitt K."/>
            <person name="Sapojnikov V."/>
            <person name="Souvorov A."/>
            <person name="Mackey A.J."/>
            <person name="Waterhouse R.M."/>
            <person name="Wyder S."/>
            <person name="Zdobnov E.M."/>
            <person name="Zdobnov E.M."/>
            <person name="Wyder S."/>
            <person name="Kriventseva E.V."/>
            <person name="Kadowaki T."/>
            <person name="Bork P."/>
            <person name="Aranda M."/>
            <person name="Bao R."/>
            <person name="Beermann A."/>
            <person name="Berns N."/>
            <person name="Bolognesi R."/>
            <person name="Bonneton F."/>
            <person name="Bopp D."/>
            <person name="Brown S.J."/>
            <person name="Bucher G."/>
            <person name="Butts T."/>
            <person name="Chaumot A."/>
            <person name="Denell R.E."/>
            <person name="Ferrier D.E."/>
            <person name="Friedrich M."/>
            <person name="Gordon C.M."/>
            <person name="Jindra M."/>
            <person name="Klingler M."/>
            <person name="Lan Q."/>
            <person name="Lattorff H.M."/>
            <person name="Laudet V."/>
            <person name="von Levetsow C."/>
            <person name="Liu Z."/>
            <person name="Lutz R."/>
            <person name="Lynch J.A."/>
            <person name="da Fonseca R.N."/>
            <person name="Posnien N."/>
            <person name="Reuter R."/>
            <person name="Roth S."/>
            <person name="Savard J."/>
            <person name="Schinko J.B."/>
            <person name="Schmitt C."/>
            <person name="Schoppmeier M."/>
            <person name="Schroder R."/>
            <person name="Shippy T.D."/>
            <person name="Simonnet F."/>
            <person name="Marques-Souza H."/>
            <person name="Tautz D."/>
            <person name="Tomoyasu Y."/>
            <person name="Trauner J."/>
            <person name="Van der Zee M."/>
            <person name="Vervoort M."/>
            <person name="Wittkopp N."/>
            <person name="Wimmer E.A."/>
            <person name="Yang X."/>
            <person name="Jones A.K."/>
            <person name="Sattelle D.B."/>
            <person name="Ebert P.R."/>
            <person name="Nelson D."/>
            <person name="Scott J.G."/>
            <person name="Beeman R.W."/>
            <person name="Muthukrishnan S."/>
            <person name="Kramer K.J."/>
            <person name="Arakane Y."/>
            <person name="Beeman R.W."/>
            <person name="Zhu Q."/>
            <person name="Hogenkamp D."/>
            <person name="Dixit R."/>
            <person name="Oppert B."/>
            <person name="Jiang H."/>
            <person name="Zou Z."/>
            <person name="Marshall J."/>
            <person name="Elpidina E."/>
            <person name="Vinokurov K."/>
            <person name="Oppert C."/>
            <person name="Zou Z."/>
            <person name="Evans J."/>
            <person name="Lu Z."/>
            <person name="Zhao P."/>
            <person name="Sumathipala N."/>
            <person name="Altincicek B."/>
            <person name="Vilcinskas A."/>
            <person name="Williams M."/>
            <person name="Hultmark D."/>
            <person name="Hetru C."/>
            <person name="Jiang H."/>
            <person name="Grimmelikhuijzen C.J."/>
            <person name="Hauser F."/>
            <person name="Cazzamali G."/>
            <person name="Williamson M."/>
            <person name="Park Y."/>
            <person name="Li B."/>
            <person name="Tanaka Y."/>
            <person name="Predel R."/>
            <person name="Neupert S."/>
            <person name="Schachtner J."/>
            <person name="Verleyen P."/>
            <person name="Raible F."/>
            <person name="Bork P."/>
            <person name="Friedrich M."/>
            <person name="Walden K.K."/>
            <person name="Robertson H.M."/>
            <person name="Angeli S."/>
            <person name="Foret S."/>
            <person name="Bucher G."/>
            <person name="Schuetz S."/>
            <person name="Maleszka R."/>
            <person name="Wimmer E.A."/>
            <person name="Beeman R.W."/>
            <person name="Lorenzen M."/>
            <person name="Tomoyasu Y."/>
            <person name="Miller S.C."/>
            <person name="Grossmann D."/>
            <person name="Bucher G."/>
        </authorList>
    </citation>
    <scope>NUCLEOTIDE SEQUENCE [LARGE SCALE GENOMIC DNA]</scope>
    <source>
        <strain evidence="7 8">Georgia GA2</strain>
    </source>
</reference>
<dbReference type="HOGENOM" id="CLU_023330_0_1_1"/>
<dbReference type="CDD" id="cd00172">
    <property type="entry name" value="serpin"/>
    <property type="match status" value="1"/>
</dbReference>
<dbReference type="PROSITE" id="PS00284">
    <property type="entry name" value="SERPIN"/>
    <property type="match status" value="1"/>
</dbReference>
<keyword evidence="5" id="KW-0812">Transmembrane</keyword>
<evidence type="ECO:0000256" key="5">
    <source>
        <dbReference type="SAM" id="Phobius"/>
    </source>
</evidence>